<reference evidence="1 2" key="1">
    <citation type="journal article" date="2008" name="J. Bacteriol.">
        <title>Complete genome sequence of the soil actinomycete Kocuria rhizophila.</title>
        <authorList>
            <person name="Takarada H."/>
            <person name="Sekine M."/>
            <person name="Kosugi H."/>
            <person name="Matsuo Y."/>
            <person name="Fujisawa T."/>
            <person name="Omata S."/>
            <person name="Kishi E."/>
            <person name="Shimizu A."/>
            <person name="Tsukatani N."/>
            <person name="Tanikawa S."/>
            <person name="Fujita N."/>
            <person name="Harayama S."/>
        </authorList>
    </citation>
    <scope>NUCLEOTIDE SEQUENCE [LARGE SCALE GENOMIC DNA]</scope>
    <source>
        <strain evidence="2">ATCC 9341 / DSM 348 / NBRC 103217 / DC2201</strain>
    </source>
</reference>
<evidence type="ECO:0000313" key="2">
    <source>
        <dbReference type="Proteomes" id="UP000008838"/>
    </source>
</evidence>
<dbReference type="SUPFAM" id="SSF109854">
    <property type="entry name" value="DinB/YfiT-like putative metalloenzymes"/>
    <property type="match status" value="1"/>
</dbReference>
<proteinExistence type="predicted"/>
<evidence type="ECO:0000313" key="1">
    <source>
        <dbReference type="EMBL" id="BAG30199.1"/>
    </source>
</evidence>
<dbReference type="AlphaFoldDB" id="B2GFR1"/>
<dbReference type="InterPro" id="IPR017517">
    <property type="entry name" value="Maleyloyr_isom"/>
</dbReference>
<dbReference type="Proteomes" id="UP000008838">
    <property type="component" value="Chromosome"/>
</dbReference>
<gene>
    <name evidence="1" type="ordered locus">KRH_18520</name>
</gene>
<dbReference type="STRING" id="378753.KRH_18520"/>
<protein>
    <recommendedName>
        <fullName evidence="3">TIGR03085 family protein</fullName>
    </recommendedName>
</protein>
<name>B2GFR1_KOCRD</name>
<dbReference type="EMBL" id="AP009152">
    <property type="protein sequence ID" value="BAG30199.1"/>
    <property type="molecule type" value="Genomic_DNA"/>
</dbReference>
<keyword evidence="2" id="KW-1185">Reference proteome</keyword>
<dbReference type="InterPro" id="IPR017519">
    <property type="entry name" value="CHP03085"/>
</dbReference>
<dbReference type="NCBIfam" id="TIGR03083">
    <property type="entry name" value="maleylpyruvate isomerase family mycothiol-dependent enzyme"/>
    <property type="match status" value="1"/>
</dbReference>
<dbReference type="KEGG" id="krh:KRH_18520"/>
<dbReference type="eggNOG" id="COG0243">
    <property type="taxonomic scope" value="Bacteria"/>
</dbReference>
<accession>B2GFR1</accession>
<sequence>MTDHPHRTDVPVTNFANVERRHLAALLRRVGPDAPTLCEGWQTLDLAVHLAIRDARPDAVPGMFSPGLPLLGAHAKTVEAEYRAMPWESLVDLVERPPLYSPGRWSPLDKRMNTGEFFIHHEDVRRAQPQWHPRQLLNDEQKALWAMLKFGGSTMLRKEPESVVLLAAGFGAVRGGKTSARRVKIVRGEPSELLLWAFGRREQAAVEITQE</sequence>
<dbReference type="InterPro" id="IPR034660">
    <property type="entry name" value="DinB/YfiT-like"/>
</dbReference>
<evidence type="ECO:0008006" key="3">
    <source>
        <dbReference type="Google" id="ProtNLM"/>
    </source>
</evidence>
<dbReference type="HOGENOM" id="CLU_1287934_0_0_11"/>
<organism evidence="1 2">
    <name type="scientific">Kocuria rhizophila (strain ATCC 9341 / DSM 348 / NBRC 103217 / DC2201)</name>
    <dbReference type="NCBI Taxonomy" id="378753"/>
    <lineage>
        <taxon>Bacteria</taxon>
        <taxon>Bacillati</taxon>
        <taxon>Actinomycetota</taxon>
        <taxon>Actinomycetes</taxon>
        <taxon>Micrococcales</taxon>
        <taxon>Micrococcaceae</taxon>
        <taxon>Kocuria</taxon>
    </lineage>
</organism>
<dbReference type="NCBIfam" id="TIGR03085">
    <property type="entry name" value="TIGR03085 family metal-binding protein"/>
    <property type="match status" value="1"/>
</dbReference>